<comment type="subcellular location">
    <subcellularLocation>
        <location evidence="1">Cytoplasm</location>
    </subcellularLocation>
</comment>
<dbReference type="GO" id="GO:0006412">
    <property type="term" value="P:translation"/>
    <property type="evidence" value="ECO:0007669"/>
    <property type="project" value="UniProtKB-KW"/>
</dbReference>
<evidence type="ECO:0000313" key="6">
    <source>
        <dbReference type="Proteomes" id="UP000000311"/>
    </source>
</evidence>
<dbReference type="OrthoDB" id="424586at2759"/>
<proteinExistence type="predicted"/>
<keyword evidence="6" id="KW-1185">Reference proteome</keyword>
<evidence type="ECO:0000256" key="3">
    <source>
        <dbReference type="ARBA" id="ARBA00022917"/>
    </source>
</evidence>
<dbReference type="OMA" id="WYDSCEK"/>
<dbReference type="GO" id="GO:0005737">
    <property type="term" value="C:cytoplasm"/>
    <property type="evidence" value="ECO:0007669"/>
    <property type="project" value="UniProtKB-SubCell"/>
</dbReference>
<dbReference type="EMBL" id="GL438827">
    <property type="protein sequence ID" value="EFN68263.1"/>
    <property type="molecule type" value="Genomic_DNA"/>
</dbReference>
<sequence>MVDETQDPMPIFQVQVRVGENHINREPNCHLKVMYSMYPLTKLPPIPPPDVMYKMRNIHEEPFPGDVLEFLNIGRSVMDERDNVGQEFFRLLKTQKDITSNYRDLETRQNRVLHQLAELKKQVSTLCQFLKQSNGIPKLNENTTVKATTDCVSPQEPVRHIKMIVHADPDYLPYSVLALQKLWNDVDIRVTSYKHSSITASTQFTVPFQKSINSTAKTIIHSTLIWKQTKDLEVIIVDGCNIIGESNFLRYLSRLVDTHNYEKIHTQPHLLDTVLDWCYKTYEHLKTGGTYKEVDFNTVTRHFEKWANQPEPNIADFALWSLFKRFPPERKPKILDRWYDSCEKAFIDKVYA</sequence>
<dbReference type="InParanoid" id="E2AE30"/>
<dbReference type="KEGG" id="cfo:105251362"/>
<dbReference type="InterPro" id="IPR042360">
    <property type="entry name" value="AIMP2"/>
</dbReference>
<dbReference type="PANTHER" id="PTHR13438:SF2">
    <property type="entry name" value="AMINOACYL TRNA SYNTHASE COMPLEX-INTERACTING MULTIFUNCTIONAL PROTEIN 2"/>
    <property type="match status" value="1"/>
</dbReference>
<dbReference type="Gene3D" id="1.20.1050.130">
    <property type="match status" value="1"/>
</dbReference>
<organism evidence="6">
    <name type="scientific">Camponotus floridanus</name>
    <name type="common">Florida carpenter ant</name>
    <dbReference type="NCBI Taxonomy" id="104421"/>
    <lineage>
        <taxon>Eukaryota</taxon>
        <taxon>Metazoa</taxon>
        <taxon>Ecdysozoa</taxon>
        <taxon>Arthropoda</taxon>
        <taxon>Hexapoda</taxon>
        <taxon>Insecta</taxon>
        <taxon>Pterygota</taxon>
        <taxon>Neoptera</taxon>
        <taxon>Endopterygota</taxon>
        <taxon>Hymenoptera</taxon>
        <taxon>Apocrita</taxon>
        <taxon>Aculeata</taxon>
        <taxon>Formicoidea</taxon>
        <taxon>Formicidae</taxon>
        <taxon>Formicinae</taxon>
        <taxon>Camponotus</taxon>
    </lineage>
</organism>
<evidence type="ECO:0000256" key="1">
    <source>
        <dbReference type="ARBA" id="ARBA00004496"/>
    </source>
</evidence>
<reference evidence="5 6" key="1">
    <citation type="journal article" date="2010" name="Science">
        <title>Genomic comparison of the ants Camponotus floridanus and Harpegnathos saltator.</title>
        <authorList>
            <person name="Bonasio R."/>
            <person name="Zhang G."/>
            <person name="Ye C."/>
            <person name="Mutti N.S."/>
            <person name="Fang X."/>
            <person name="Qin N."/>
            <person name="Donahue G."/>
            <person name="Yang P."/>
            <person name="Li Q."/>
            <person name="Li C."/>
            <person name="Zhang P."/>
            <person name="Huang Z."/>
            <person name="Berger S.L."/>
            <person name="Reinberg D."/>
            <person name="Wang J."/>
            <person name="Liebig J."/>
        </authorList>
    </citation>
    <scope>NUCLEOTIDE SEQUENCE [LARGE SCALE GENOMIC DNA]</scope>
    <source>
        <strain evidence="6">C129</strain>
    </source>
</reference>
<evidence type="ECO:0000313" key="5">
    <source>
        <dbReference type="EMBL" id="EFN68263.1"/>
    </source>
</evidence>
<dbReference type="AlphaFoldDB" id="E2AE30"/>
<accession>E2AE30</accession>
<feature type="domain" description="AIMP2 thioredoxin-like" evidence="4">
    <location>
        <begin position="163"/>
        <end position="235"/>
    </location>
</feature>
<dbReference type="Proteomes" id="UP000000311">
    <property type="component" value="Unassembled WGS sequence"/>
</dbReference>
<dbReference type="STRING" id="104421.E2AE30"/>
<keyword evidence="3" id="KW-0648">Protein biosynthesis</keyword>
<dbReference type="InterPro" id="IPR041503">
    <property type="entry name" value="AIMP2_thioredoxin"/>
</dbReference>
<protein>
    <submittedName>
        <fullName evidence="5">Probable multisynthetase complex auxiliary component p38</fullName>
    </submittedName>
</protein>
<evidence type="ECO:0000256" key="2">
    <source>
        <dbReference type="ARBA" id="ARBA00022490"/>
    </source>
</evidence>
<evidence type="ECO:0000259" key="4">
    <source>
        <dbReference type="Pfam" id="PF18569"/>
    </source>
</evidence>
<dbReference type="FunCoup" id="E2AE30">
    <property type="interactions" value="341"/>
</dbReference>
<dbReference type="GO" id="GO:0017101">
    <property type="term" value="C:aminoacyl-tRNA synthetase multienzyme complex"/>
    <property type="evidence" value="ECO:0007669"/>
    <property type="project" value="InterPro"/>
</dbReference>
<name>E2AE30_CAMFO</name>
<gene>
    <name evidence="5" type="ORF">EAG_13174</name>
</gene>
<dbReference type="Pfam" id="PF18569">
    <property type="entry name" value="Thioredoxin_16"/>
    <property type="match status" value="1"/>
</dbReference>
<keyword evidence="2" id="KW-0963">Cytoplasm</keyword>
<dbReference type="PANTHER" id="PTHR13438">
    <property type="entry name" value="AMINOACYL TRNA SYNTHASE COMPLEX-INTERACTING MULTIFUNCTIONAL PROTEIN"/>
    <property type="match status" value="1"/>
</dbReference>